<dbReference type="Proteomes" id="UP000039370">
    <property type="component" value="Unassembled WGS sequence"/>
</dbReference>
<accession>A0A0B7IKT5</accession>
<organism evidence="1 2">
    <name type="scientific">Capnocytophaga canimorsus</name>
    <dbReference type="NCBI Taxonomy" id="28188"/>
    <lineage>
        <taxon>Bacteria</taxon>
        <taxon>Pseudomonadati</taxon>
        <taxon>Bacteroidota</taxon>
        <taxon>Flavobacteriia</taxon>
        <taxon>Flavobacteriales</taxon>
        <taxon>Flavobacteriaceae</taxon>
        <taxon>Capnocytophaga</taxon>
    </lineage>
</organism>
<dbReference type="AlphaFoldDB" id="A0A0B7IKT5"/>
<evidence type="ECO:0000313" key="1">
    <source>
        <dbReference type="EMBL" id="CEN52501.1"/>
    </source>
</evidence>
<dbReference type="InterPro" id="IPR032274">
    <property type="entry name" value="DUF4835"/>
</dbReference>
<reference evidence="2" key="1">
    <citation type="submission" date="2015-01" db="EMBL/GenBank/DDBJ databases">
        <authorList>
            <person name="MANFREDI Pablo"/>
        </authorList>
    </citation>
    <scope>NUCLEOTIDE SEQUENCE [LARGE SCALE GENOMIC DNA]</scope>
    <source>
        <strain evidence="2">Cc11</strain>
    </source>
</reference>
<evidence type="ECO:0000313" key="2">
    <source>
        <dbReference type="Proteomes" id="UP000039370"/>
    </source>
</evidence>
<name>A0A0B7IKT5_9FLAO</name>
<dbReference type="EMBL" id="CDOK01000165">
    <property type="protein sequence ID" value="CEN52501.1"/>
    <property type="molecule type" value="Genomic_DNA"/>
</dbReference>
<dbReference type="Pfam" id="PF16119">
    <property type="entry name" value="DUF4835"/>
    <property type="match status" value="1"/>
</dbReference>
<sequence length="296" mass="33772">MKKIIFVLMSCFLGQLHSQELNCTFSVDARQINITDKRVFKTLEKSVQDFINQTAWSNIKNTSKERIQCNMTLVLTKFEGDQFEGNLLVQAMRPVYNAVYQSPVLNLQDKQVAFTYQEHEPLSFNNNTFSSNLTSVLAFYAYVILGFDRDTFAPSAGHSMFLQAQSVLINAQSSGFGGWTDDGTNNRWRLLDELLSESYSQFHQVLYQYHRLGMDLMSSDTKKAKEEIQKALISLSEIANVRLNSYTTNLFFDAKADEIKAIFAAGALINTQVLKEKLQKMAPLHTSKMERNQVIH</sequence>
<gene>
    <name evidence="1" type="ORF">CCAN11_2470013</name>
</gene>
<proteinExistence type="predicted"/>
<protein>
    <recommendedName>
        <fullName evidence="3">DUF4835 domain-containing protein</fullName>
    </recommendedName>
</protein>
<evidence type="ECO:0008006" key="3">
    <source>
        <dbReference type="Google" id="ProtNLM"/>
    </source>
</evidence>